<dbReference type="OrthoDB" id="9808398at2"/>
<dbReference type="Proteomes" id="UP000071641">
    <property type="component" value="Unassembled WGS sequence"/>
</dbReference>
<dbReference type="EMBL" id="FIZX01000001">
    <property type="protein sequence ID" value="CZF80006.1"/>
    <property type="molecule type" value="Genomic_DNA"/>
</dbReference>
<dbReference type="AlphaFoldDB" id="A0A128F186"/>
<dbReference type="RefSeq" id="WP_062662731.1">
    <property type="nucleotide sequence ID" value="NZ_FIZX01000001.1"/>
</dbReference>
<dbReference type="PANTHER" id="PTHR46118:SF4">
    <property type="entry name" value="PROTEIN ABHD11"/>
    <property type="match status" value="1"/>
</dbReference>
<feature type="domain" description="AB hydrolase-1" evidence="2">
    <location>
        <begin position="12"/>
        <end position="241"/>
    </location>
</feature>
<dbReference type="GO" id="GO:0016787">
    <property type="term" value="F:hydrolase activity"/>
    <property type="evidence" value="ECO:0007669"/>
    <property type="project" value="UniProtKB-KW"/>
</dbReference>
<dbReference type="PRINTS" id="PR00111">
    <property type="entry name" value="ABHYDROLASE"/>
</dbReference>
<evidence type="ECO:0000256" key="1">
    <source>
        <dbReference type="ARBA" id="ARBA00022801"/>
    </source>
</evidence>
<dbReference type="Gene3D" id="3.40.50.1820">
    <property type="entry name" value="alpha/beta hydrolase"/>
    <property type="match status" value="1"/>
</dbReference>
<evidence type="ECO:0000313" key="3">
    <source>
        <dbReference type="EMBL" id="CZF80006.1"/>
    </source>
</evidence>
<dbReference type="PANTHER" id="PTHR46118">
    <property type="entry name" value="PROTEIN ABHD11"/>
    <property type="match status" value="1"/>
</dbReference>
<dbReference type="SUPFAM" id="SSF53474">
    <property type="entry name" value="alpha/beta-Hydrolases"/>
    <property type="match status" value="1"/>
</dbReference>
<dbReference type="InterPro" id="IPR029058">
    <property type="entry name" value="AB_hydrolase_fold"/>
</dbReference>
<dbReference type="EC" id="3.1.-.-" evidence="3"/>
<accession>A0A128F186</accession>
<evidence type="ECO:0000313" key="4">
    <source>
        <dbReference type="Proteomes" id="UP000071641"/>
    </source>
</evidence>
<dbReference type="InterPro" id="IPR000073">
    <property type="entry name" value="AB_hydrolase_1"/>
</dbReference>
<dbReference type="InterPro" id="IPR000639">
    <property type="entry name" value="Epox_hydrolase-like"/>
</dbReference>
<dbReference type="STRING" id="1796497.GCE9029_01791"/>
<reference evidence="4" key="1">
    <citation type="submission" date="2016-02" db="EMBL/GenBank/DDBJ databases">
        <authorList>
            <person name="Rodrigo-Torres Lidia"/>
            <person name="Arahal R.David."/>
        </authorList>
    </citation>
    <scope>NUCLEOTIDE SEQUENCE [LARGE SCALE GENOMIC DNA]</scope>
    <source>
        <strain evidence="4">CECT 9029</strain>
    </source>
</reference>
<name>A0A128F186_9GAMM</name>
<keyword evidence="4" id="KW-1185">Reference proteome</keyword>
<protein>
    <submittedName>
        <fullName evidence="3">Esterase YbfF</fullName>
        <ecNumber evidence="3">3.1.-.-</ecNumber>
    </submittedName>
</protein>
<organism evidence="3 4">
    <name type="scientific">Grimontia celer</name>
    <dbReference type="NCBI Taxonomy" id="1796497"/>
    <lineage>
        <taxon>Bacteria</taxon>
        <taxon>Pseudomonadati</taxon>
        <taxon>Pseudomonadota</taxon>
        <taxon>Gammaproteobacteria</taxon>
        <taxon>Vibrionales</taxon>
        <taxon>Vibrionaceae</taxon>
        <taxon>Grimontia</taxon>
    </lineage>
</organism>
<dbReference type="Pfam" id="PF00561">
    <property type="entry name" value="Abhydrolase_1"/>
    <property type="match status" value="1"/>
</dbReference>
<gene>
    <name evidence="3" type="primary">ybfF</name>
    <name evidence="3" type="ORF">GCE9029_01791</name>
</gene>
<evidence type="ECO:0000259" key="2">
    <source>
        <dbReference type="Pfam" id="PF00561"/>
    </source>
</evidence>
<keyword evidence="1 3" id="KW-0378">Hydrolase</keyword>
<sequence>MQLNFKIQGEGKPLLLIHGLFGSLDNLGGLAKVLAEHYQVYQIDLPNHGQSPRAESVDYVSQATAVKEFLDQQNLKQVTVVGHSMGGKVAMMLAQLHPAYLEDLVVMDIAPVNYQVRRHDAVLAGLNASMAQPILSRKDAEAKLAEHIVEPGVRQFLLKSLAKQEDGTFDWRFNVPTLEMHYEDITGWPEQGIFEGETLFLKGANSDYISGEHRADIERQFPHAKAHVIANTGHWLHAEKPDTVARVITRFLTNSER</sequence>
<dbReference type="PRINTS" id="PR00412">
    <property type="entry name" value="EPOXHYDRLASE"/>
</dbReference>
<proteinExistence type="predicted"/>